<feature type="domain" description="HTH gntR-type" evidence="5">
    <location>
        <begin position="43"/>
        <end position="110"/>
    </location>
</feature>
<dbReference type="InterPro" id="IPR036390">
    <property type="entry name" value="WH_DNA-bd_sf"/>
</dbReference>
<evidence type="ECO:0000256" key="2">
    <source>
        <dbReference type="ARBA" id="ARBA00023125"/>
    </source>
</evidence>
<dbReference type="InterPro" id="IPR036388">
    <property type="entry name" value="WH-like_DNA-bd_sf"/>
</dbReference>
<dbReference type="InterPro" id="IPR008920">
    <property type="entry name" value="TF_FadR/GntR_C"/>
</dbReference>
<dbReference type="GO" id="GO:0003677">
    <property type="term" value="F:DNA binding"/>
    <property type="evidence" value="ECO:0007669"/>
    <property type="project" value="UniProtKB-KW"/>
</dbReference>
<dbReference type="PROSITE" id="PS50949">
    <property type="entry name" value="HTH_GNTR"/>
    <property type="match status" value="1"/>
</dbReference>
<keyword evidence="3" id="KW-0804">Transcription</keyword>
<dbReference type="SMART" id="SM00895">
    <property type="entry name" value="FCD"/>
    <property type="match status" value="1"/>
</dbReference>
<protein>
    <submittedName>
        <fullName evidence="6">Transcriptional regulator, GntR family</fullName>
    </submittedName>
</protein>
<proteinExistence type="predicted"/>
<dbReference type="STRING" id="735517.SAMN05444272_2451"/>
<feature type="region of interest" description="Disordered" evidence="4">
    <location>
        <begin position="1"/>
        <end position="38"/>
    </location>
</feature>
<dbReference type="GO" id="GO:0003700">
    <property type="term" value="F:DNA-binding transcription factor activity"/>
    <property type="evidence" value="ECO:0007669"/>
    <property type="project" value="InterPro"/>
</dbReference>
<keyword evidence="1" id="KW-0805">Transcription regulation</keyword>
<gene>
    <name evidence="6" type="ORF">SAMN05444272_2451</name>
</gene>
<dbReference type="EMBL" id="FRBW01000002">
    <property type="protein sequence ID" value="SHM36492.1"/>
    <property type="molecule type" value="Genomic_DNA"/>
</dbReference>
<dbReference type="SUPFAM" id="SSF46785">
    <property type="entry name" value="Winged helix' DNA-binding domain"/>
    <property type="match status" value="1"/>
</dbReference>
<dbReference type="Pfam" id="PF07729">
    <property type="entry name" value="FCD"/>
    <property type="match status" value="1"/>
</dbReference>
<evidence type="ECO:0000256" key="4">
    <source>
        <dbReference type="SAM" id="MobiDB-lite"/>
    </source>
</evidence>
<dbReference type="SMART" id="SM00345">
    <property type="entry name" value="HTH_GNTR"/>
    <property type="match status" value="1"/>
</dbReference>
<dbReference type="InterPro" id="IPR000524">
    <property type="entry name" value="Tscrpt_reg_HTH_GntR"/>
</dbReference>
<keyword evidence="7" id="KW-1185">Reference proteome</keyword>
<keyword evidence="2" id="KW-0238">DNA-binding</keyword>
<dbReference type="Gene3D" id="1.20.120.530">
    <property type="entry name" value="GntR ligand-binding domain-like"/>
    <property type="match status" value="1"/>
</dbReference>
<accession>A0A1M7I6S9</accession>
<evidence type="ECO:0000256" key="3">
    <source>
        <dbReference type="ARBA" id="ARBA00023163"/>
    </source>
</evidence>
<organism evidence="6 7">
    <name type="scientific">Roseibium suaedae</name>
    <dbReference type="NCBI Taxonomy" id="735517"/>
    <lineage>
        <taxon>Bacteria</taxon>
        <taxon>Pseudomonadati</taxon>
        <taxon>Pseudomonadota</taxon>
        <taxon>Alphaproteobacteria</taxon>
        <taxon>Hyphomicrobiales</taxon>
        <taxon>Stappiaceae</taxon>
        <taxon>Roseibium</taxon>
    </lineage>
</organism>
<dbReference type="RefSeq" id="WP_084081968.1">
    <property type="nucleotide sequence ID" value="NZ_FRBW01000002.1"/>
</dbReference>
<dbReference type="PANTHER" id="PTHR43537:SF45">
    <property type="entry name" value="GNTR FAMILY REGULATORY PROTEIN"/>
    <property type="match status" value="1"/>
</dbReference>
<dbReference type="Pfam" id="PF00392">
    <property type="entry name" value="GntR"/>
    <property type="match status" value="1"/>
</dbReference>
<dbReference type="InterPro" id="IPR011711">
    <property type="entry name" value="GntR_C"/>
</dbReference>
<dbReference type="SUPFAM" id="SSF48008">
    <property type="entry name" value="GntR ligand-binding domain-like"/>
    <property type="match status" value="1"/>
</dbReference>
<dbReference type="PANTHER" id="PTHR43537">
    <property type="entry name" value="TRANSCRIPTIONAL REGULATOR, GNTR FAMILY"/>
    <property type="match status" value="1"/>
</dbReference>
<evidence type="ECO:0000313" key="6">
    <source>
        <dbReference type="EMBL" id="SHM36492.1"/>
    </source>
</evidence>
<dbReference type="Proteomes" id="UP000186002">
    <property type="component" value="Unassembled WGS sequence"/>
</dbReference>
<name>A0A1M7I6S9_9HYPH</name>
<evidence type="ECO:0000256" key="1">
    <source>
        <dbReference type="ARBA" id="ARBA00023015"/>
    </source>
</evidence>
<dbReference type="CDD" id="cd07377">
    <property type="entry name" value="WHTH_GntR"/>
    <property type="match status" value="1"/>
</dbReference>
<reference evidence="6 7" key="1">
    <citation type="submission" date="2016-11" db="EMBL/GenBank/DDBJ databases">
        <authorList>
            <person name="Jaros S."/>
            <person name="Januszkiewicz K."/>
            <person name="Wedrychowicz H."/>
        </authorList>
    </citation>
    <scope>NUCLEOTIDE SEQUENCE [LARGE SCALE GENOMIC DNA]</scope>
    <source>
        <strain evidence="6 7">DSM 22153</strain>
    </source>
</reference>
<evidence type="ECO:0000259" key="5">
    <source>
        <dbReference type="PROSITE" id="PS50949"/>
    </source>
</evidence>
<dbReference type="AlphaFoldDB" id="A0A1M7I6S9"/>
<evidence type="ECO:0000313" key="7">
    <source>
        <dbReference type="Proteomes" id="UP000186002"/>
    </source>
</evidence>
<sequence length="271" mass="30001">MTSDVPLTETPEDQASPRPRKRRIRAPNTGPSGPAHWLVRSGSSIGERLYQKIRTSIVELDLLPGTPISENAIAHLEGVSRTPVREAILRLAEEQLVEVVPQSGSYVGRIPVSALPEAMLSRRALEIMLVRTATSRATPQDWQLLDAHLALQADVASSEDVSRFHHLDDEFHELIGHIAGLPRVWEHVQEIKVQMDRFRRLTFAQAGRMGLVVREHSAIVEEIKAGNLNKAASEMATHLTGLRSYIAMGVAQNPQYFIIDIDPDNLPDSAA</sequence>
<dbReference type="Gene3D" id="1.10.10.10">
    <property type="entry name" value="Winged helix-like DNA-binding domain superfamily/Winged helix DNA-binding domain"/>
    <property type="match status" value="1"/>
</dbReference>
<dbReference type="OrthoDB" id="8638122at2"/>